<dbReference type="SUPFAM" id="SSF47323">
    <property type="entry name" value="Anticodon-binding domain of a subclass of class I aminoacyl-tRNA synthetases"/>
    <property type="match status" value="1"/>
</dbReference>
<dbReference type="InterPro" id="IPR002303">
    <property type="entry name" value="Valyl-tRNA_ligase"/>
</dbReference>
<dbReference type="PANTHER" id="PTHR11946">
    <property type="entry name" value="VALYL-TRNA SYNTHETASES"/>
    <property type="match status" value="1"/>
</dbReference>
<dbReference type="Gene3D" id="3.40.50.620">
    <property type="entry name" value="HUPs"/>
    <property type="match status" value="2"/>
</dbReference>
<evidence type="ECO:0000259" key="15">
    <source>
        <dbReference type="Pfam" id="PF10458"/>
    </source>
</evidence>
<comment type="similarity">
    <text evidence="11 12">Belongs to the class-I aminoacyl-tRNA synthetase family. ValS type 1 subfamily.</text>
</comment>
<comment type="domain">
    <text evidence="12">ValRS has two distinct active sites: one for aminoacylation and one for editing. The misactivated threonine is translocated from the active site to the editing site.</text>
</comment>
<dbReference type="Pfam" id="PF10458">
    <property type="entry name" value="Val_tRNA-synt_C"/>
    <property type="match status" value="1"/>
</dbReference>
<dbReference type="Gene3D" id="1.10.287.380">
    <property type="entry name" value="Valyl-tRNA synthetase, C-terminal domain"/>
    <property type="match status" value="1"/>
</dbReference>
<proteinExistence type="inferred from homology"/>
<dbReference type="InterPro" id="IPR019499">
    <property type="entry name" value="Val-tRNA_synth_tRNA-bd"/>
</dbReference>
<dbReference type="NCBIfam" id="NF004349">
    <property type="entry name" value="PRK05729.1"/>
    <property type="match status" value="1"/>
</dbReference>
<dbReference type="FunFam" id="3.40.50.620:FF:000032">
    <property type="entry name" value="Valine--tRNA ligase"/>
    <property type="match status" value="1"/>
</dbReference>
<dbReference type="GO" id="GO:0005829">
    <property type="term" value="C:cytosol"/>
    <property type="evidence" value="ECO:0007669"/>
    <property type="project" value="TreeGrafter"/>
</dbReference>
<dbReference type="InterPro" id="IPR010978">
    <property type="entry name" value="tRNA-bd_arm"/>
</dbReference>
<keyword evidence="17" id="KW-1185">Reference proteome</keyword>
<evidence type="ECO:0000256" key="4">
    <source>
        <dbReference type="ARBA" id="ARBA00022598"/>
    </source>
</evidence>
<dbReference type="InterPro" id="IPR009080">
    <property type="entry name" value="tRNAsynth_Ia_anticodon-bd"/>
</dbReference>
<accession>A0A285MXN3</accession>
<dbReference type="GO" id="GO:0004832">
    <property type="term" value="F:valine-tRNA ligase activity"/>
    <property type="evidence" value="ECO:0007669"/>
    <property type="project" value="UniProtKB-UniRule"/>
</dbReference>
<keyword evidence="5 12" id="KW-0547">Nucleotide-binding</keyword>
<evidence type="ECO:0000256" key="6">
    <source>
        <dbReference type="ARBA" id="ARBA00022840"/>
    </source>
</evidence>
<reference evidence="17" key="1">
    <citation type="submission" date="2017-09" db="EMBL/GenBank/DDBJ databases">
        <authorList>
            <person name="Varghese N."/>
            <person name="Submissions S."/>
        </authorList>
    </citation>
    <scope>NUCLEOTIDE SEQUENCE [LARGE SCALE GENOMIC DNA]</scope>
    <source>
        <strain evidence="17">DSM 25885</strain>
    </source>
</reference>
<dbReference type="PROSITE" id="PS00178">
    <property type="entry name" value="AA_TRNA_LIGASE_I"/>
    <property type="match status" value="1"/>
</dbReference>
<dbReference type="OrthoDB" id="9810365at2"/>
<dbReference type="InterPro" id="IPR014729">
    <property type="entry name" value="Rossmann-like_a/b/a_fold"/>
</dbReference>
<dbReference type="CDD" id="cd07962">
    <property type="entry name" value="Anticodon_Ia_Val"/>
    <property type="match status" value="1"/>
</dbReference>
<evidence type="ECO:0000256" key="1">
    <source>
        <dbReference type="ARBA" id="ARBA00004496"/>
    </source>
</evidence>
<keyword evidence="6 12" id="KW-0067">ATP-binding</keyword>
<dbReference type="EC" id="6.1.1.9" evidence="12"/>
<evidence type="ECO:0000256" key="8">
    <source>
        <dbReference type="ARBA" id="ARBA00023054"/>
    </source>
</evidence>
<comment type="catalytic activity">
    <reaction evidence="10 12">
        <text>tRNA(Val) + L-valine + ATP = L-valyl-tRNA(Val) + AMP + diphosphate</text>
        <dbReference type="Rhea" id="RHEA:10704"/>
        <dbReference type="Rhea" id="RHEA-COMP:9672"/>
        <dbReference type="Rhea" id="RHEA-COMP:9708"/>
        <dbReference type="ChEBI" id="CHEBI:30616"/>
        <dbReference type="ChEBI" id="CHEBI:33019"/>
        <dbReference type="ChEBI" id="CHEBI:57762"/>
        <dbReference type="ChEBI" id="CHEBI:78442"/>
        <dbReference type="ChEBI" id="CHEBI:78537"/>
        <dbReference type="ChEBI" id="CHEBI:456215"/>
        <dbReference type="EC" id="6.1.1.9"/>
    </reaction>
</comment>
<feature type="short sequence motif" description="'HIGH' region" evidence="12">
    <location>
        <begin position="43"/>
        <end position="53"/>
    </location>
</feature>
<dbReference type="Pfam" id="PF00133">
    <property type="entry name" value="tRNA-synt_1"/>
    <property type="match status" value="1"/>
</dbReference>
<evidence type="ECO:0000256" key="11">
    <source>
        <dbReference type="ARBA" id="ARBA00060830"/>
    </source>
</evidence>
<keyword evidence="7 12" id="KW-0648">Protein biosynthesis</keyword>
<evidence type="ECO:0000256" key="3">
    <source>
        <dbReference type="ARBA" id="ARBA00022490"/>
    </source>
</evidence>
<dbReference type="InterPro" id="IPR009008">
    <property type="entry name" value="Val/Leu/Ile-tRNA-synth_edit"/>
</dbReference>
<feature type="domain" description="Valyl-tRNA synthetase tRNA-binding arm" evidence="15">
    <location>
        <begin position="809"/>
        <end position="874"/>
    </location>
</feature>
<comment type="domain">
    <text evidence="12">The C-terminal coiled-coil domain is crucial for aminoacylation activity.</text>
</comment>
<evidence type="ECO:0000259" key="14">
    <source>
        <dbReference type="Pfam" id="PF08264"/>
    </source>
</evidence>
<protein>
    <recommendedName>
        <fullName evidence="12">Valine--tRNA ligase</fullName>
        <ecNumber evidence="12">6.1.1.9</ecNumber>
    </recommendedName>
    <alternativeName>
        <fullName evidence="12">Valyl-tRNA synthetase</fullName>
        <shortName evidence="12">ValRS</shortName>
    </alternativeName>
</protein>
<dbReference type="Gene3D" id="3.90.740.10">
    <property type="entry name" value="Valyl/Leucyl/Isoleucyl-tRNA synthetase, editing domain"/>
    <property type="match status" value="1"/>
</dbReference>
<dbReference type="GO" id="GO:0006438">
    <property type="term" value="P:valyl-tRNA aminoacylation"/>
    <property type="evidence" value="ECO:0007669"/>
    <property type="project" value="UniProtKB-UniRule"/>
</dbReference>
<organism evidence="16 17">
    <name type="scientific">Flagellimonas pacifica</name>
    <dbReference type="NCBI Taxonomy" id="1247520"/>
    <lineage>
        <taxon>Bacteria</taxon>
        <taxon>Pseudomonadati</taxon>
        <taxon>Bacteroidota</taxon>
        <taxon>Flavobacteriia</taxon>
        <taxon>Flavobacteriales</taxon>
        <taxon>Flavobacteriaceae</taxon>
        <taxon>Flagellimonas</taxon>
    </lineage>
</organism>
<evidence type="ECO:0000313" key="16">
    <source>
        <dbReference type="EMBL" id="SNZ01934.1"/>
    </source>
</evidence>
<evidence type="ECO:0000256" key="7">
    <source>
        <dbReference type="ARBA" id="ARBA00022917"/>
    </source>
</evidence>
<comment type="caution">
    <text evidence="12">Lacks conserved residue(s) required for the propagation of feature annotation.</text>
</comment>
<dbReference type="PRINTS" id="PR00986">
    <property type="entry name" value="TRNASYNTHVAL"/>
</dbReference>
<evidence type="ECO:0000256" key="5">
    <source>
        <dbReference type="ARBA" id="ARBA00022741"/>
    </source>
</evidence>
<dbReference type="EMBL" id="OBEH01000008">
    <property type="protein sequence ID" value="SNZ01934.1"/>
    <property type="molecule type" value="Genomic_DNA"/>
</dbReference>
<dbReference type="InterPro" id="IPR001412">
    <property type="entry name" value="aa-tRNA-synth_I_CS"/>
</dbReference>
<dbReference type="SUPFAM" id="SSF50677">
    <property type="entry name" value="ValRS/IleRS/LeuRS editing domain"/>
    <property type="match status" value="1"/>
</dbReference>
<name>A0A285MXN3_9FLAO</name>
<gene>
    <name evidence="12" type="primary">valS</name>
    <name evidence="16" type="ORF">SAMN06265377_3785</name>
</gene>
<dbReference type="GO" id="GO:0005524">
    <property type="term" value="F:ATP binding"/>
    <property type="evidence" value="ECO:0007669"/>
    <property type="project" value="UniProtKB-UniRule"/>
</dbReference>
<comment type="function">
    <text evidence="12">Catalyzes the attachment of valine to tRNA(Val). As ValRS can inadvertently accommodate and process structurally similar amino acids such as threonine, to avoid such errors, it has a 'posttransfer' editing activity that hydrolyzes mischarged Thr-tRNA(Val) in a tRNA-dependent manner.</text>
</comment>
<dbReference type="RefSeq" id="WP_097047373.1">
    <property type="nucleotide sequence ID" value="NZ_OBEH01000008.1"/>
</dbReference>
<dbReference type="Proteomes" id="UP000219048">
    <property type="component" value="Unassembled WGS sequence"/>
</dbReference>
<evidence type="ECO:0000256" key="10">
    <source>
        <dbReference type="ARBA" id="ARBA00047552"/>
    </source>
</evidence>
<comment type="subunit">
    <text evidence="2 12">Monomer.</text>
</comment>
<keyword evidence="3 12" id="KW-0963">Cytoplasm</keyword>
<feature type="domain" description="Methionyl/Valyl/Leucyl/Isoleucyl-tRNA synthetase anticodon-binding" evidence="14">
    <location>
        <begin position="614"/>
        <end position="755"/>
    </location>
</feature>
<dbReference type="AlphaFoldDB" id="A0A285MXN3"/>
<evidence type="ECO:0000313" key="17">
    <source>
        <dbReference type="Proteomes" id="UP000219048"/>
    </source>
</evidence>
<dbReference type="InterPro" id="IPR033705">
    <property type="entry name" value="Anticodon_Ia_Val"/>
</dbReference>
<evidence type="ECO:0000256" key="9">
    <source>
        <dbReference type="ARBA" id="ARBA00023146"/>
    </source>
</evidence>
<comment type="subcellular location">
    <subcellularLocation>
        <location evidence="1 12">Cytoplasm</location>
    </subcellularLocation>
</comment>
<dbReference type="HAMAP" id="MF_02004">
    <property type="entry name" value="Val_tRNA_synth_type1"/>
    <property type="match status" value="1"/>
</dbReference>
<dbReference type="Pfam" id="PF08264">
    <property type="entry name" value="Anticodon_1"/>
    <property type="match status" value="1"/>
</dbReference>
<evidence type="ECO:0000256" key="12">
    <source>
        <dbReference type="HAMAP-Rule" id="MF_02004"/>
    </source>
</evidence>
<dbReference type="InterPro" id="IPR037118">
    <property type="entry name" value="Val-tRNA_synth_C_sf"/>
</dbReference>
<dbReference type="GO" id="GO:0002161">
    <property type="term" value="F:aminoacyl-tRNA deacylase activity"/>
    <property type="evidence" value="ECO:0007669"/>
    <property type="project" value="InterPro"/>
</dbReference>
<dbReference type="Gene3D" id="1.10.730.10">
    <property type="entry name" value="Isoleucyl-tRNA Synthetase, Domain 1"/>
    <property type="match status" value="1"/>
</dbReference>
<keyword evidence="4 12" id="KW-0436">Ligase</keyword>
<evidence type="ECO:0000256" key="2">
    <source>
        <dbReference type="ARBA" id="ARBA00011245"/>
    </source>
</evidence>
<dbReference type="SUPFAM" id="SSF52374">
    <property type="entry name" value="Nucleotidylyl transferase"/>
    <property type="match status" value="1"/>
</dbReference>
<dbReference type="InterPro" id="IPR013155">
    <property type="entry name" value="M/V/L/I-tRNA-synth_anticd-bd"/>
</dbReference>
<evidence type="ECO:0000259" key="13">
    <source>
        <dbReference type="Pfam" id="PF00133"/>
    </source>
</evidence>
<keyword evidence="8 12" id="KW-0175">Coiled coil</keyword>
<feature type="binding site" evidence="12">
    <location>
        <position position="536"/>
    </location>
    <ligand>
        <name>ATP</name>
        <dbReference type="ChEBI" id="CHEBI:30616"/>
    </ligand>
</feature>
<dbReference type="SUPFAM" id="SSF46589">
    <property type="entry name" value="tRNA-binding arm"/>
    <property type="match status" value="1"/>
</dbReference>
<sequence>MEIPSKYEPNRVEERWYQYWTEHDFFSSKPDEREPYTIVIPPPNVTGVLHMGHMLNNTLQDVLIRRARLLGKNACWVPGMDHASIATEAKVVAKLKDEGVAKADLSREEFLKHAWDWTNEYGGVILQQLKKLGCSCDWDRTKFTMDDDMSASVIKVFVDLYEKGLIYRGFRMVNWDPEAKTTLSDEEVIYEEKQGTLYYLAYQIEGSDEKVTIATTRPETILGDTAVCINPNDERYHHLRGKNVIVPICNRVIPIIEDEYVDIEFGTGCLKVTPAHDENDKNLGEKHNLEVIDIFNEDATLNSYGLHYQGKDRFVVRKEISKELEEKGFLVKTEQHTNKVGTSERTKAVIEPRLSDQWFLKMENLAKPAIEGVLKTNDVKLYPKKFENTYRHWMENIRDWNISRQLWWGQQIPAYYFGDGKDDFVVAETREEALEKAKSKNPEIQASDLRQDADVLDTWFSSWLWPISVFGGILEPENDEVNYYYPTSDLVTGPDILFFWVARMIISGYEYRGQRPFENVYLTGLVRDKQRRKMSKQLGNSPDALKLIEDFGADGVRVGLLLSSAAGNDLMFDETLCQQGKNFANKIWNAFRLVKGWEVADLPQPEAAKIGIEWYTAKFNQTLVEIEDHFSKYRISDALMAIYKLVWDDFCSWLLEIVKPAYQQPIDRTTLDAVIHLFEQNLKILHPFMPFLSEEVWQHIAERTPNQALIVSKWPEQEEVNATIIADFDFTAEVISGIRTIRKEKNIPQREALELSILNSEKTSDKMDAIITKLGNISEIALVDSGIDGALSFRVKSNEYFIPIGGAIDIEAEIKKITEELNYTRGFLQSVQKKLSNERFVNNAPEKVVAIEKKKAEDAEAKIETLEKSLASLG</sequence>
<dbReference type="FunFam" id="1.10.287.380:FF:000001">
    <property type="entry name" value="Valine--tRNA ligase"/>
    <property type="match status" value="1"/>
</dbReference>
<dbReference type="CDD" id="cd00817">
    <property type="entry name" value="ValRS_core"/>
    <property type="match status" value="1"/>
</dbReference>
<dbReference type="InterPro" id="IPR002300">
    <property type="entry name" value="aa-tRNA-synth_Ia"/>
</dbReference>
<keyword evidence="9 12" id="KW-0030">Aminoacyl-tRNA synthetase</keyword>
<feature type="domain" description="Aminoacyl-tRNA synthetase class Ia" evidence="13">
    <location>
        <begin position="16"/>
        <end position="571"/>
    </location>
</feature>
<dbReference type="PANTHER" id="PTHR11946:SF109">
    <property type="entry name" value="VALINE--TRNA LIGASE"/>
    <property type="match status" value="1"/>
</dbReference>
<dbReference type="NCBIfam" id="TIGR00422">
    <property type="entry name" value="valS"/>
    <property type="match status" value="1"/>
</dbReference>